<proteinExistence type="predicted"/>
<accession>A0A1R1E4X8</accession>
<dbReference type="AlphaFoldDB" id="A0A1R1E4X8"/>
<reference evidence="1 2" key="1">
    <citation type="submission" date="2016-11" db="EMBL/GenBank/DDBJ databases">
        <title>Paenibacillus species isolates.</title>
        <authorList>
            <person name="Beno S.M."/>
        </authorList>
    </citation>
    <scope>NUCLEOTIDE SEQUENCE [LARGE SCALE GENOMIC DNA]</scope>
    <source>
        <strain evidence="1 2">FSL R5-0378</strain>
    </source>
</reference>
<protein>
    <submittedName>
        <fullName evidence="1">Uncharacterized protein</fullName>
    </submittedName>
</protein>
<dbReference type="STRING" id="297318.BK138_32735"/>
<dbReference type="SUPFAM" id="SSF110849">
    <property type="entry name" value="ParB/Sulfiredoxin"/>
    <property type="match status" value="1"/>
</dbReference>
<dbReference type="Gene3D" id="3.90.1530.10">
    <property type="entry name" value="Conserved hypothetical protein from pyrococcus furiosus pfu- 392566-001, ParB domain"/>
    <property type="match status" value="1"/>
</dbReference>
<organism evidence="1 2">
    <name type="scientific">Paenibacillus rhizosphaerae</name>
    <dbReference type="NCBI Taxonomy" id="297318"/>
    <lineage>
        <taxon>Bacteria</taxon>
        <taxon>Bacillati</taxon>
        <taxon>Bacillota</taxon>
        <taxon>Bacilli</taxon>
        <taxon>Bacillales</taxon>
        <taxon>Paenibacillaceae</taxon>
        <taxon>Paenibacillus</taxon>
    </lineage>
</organism>
<evidence type="ECO:0000313" key="2">
    <source>
        <dbReference type="Proteomes" id="UP000187172"/>
    </source>
</evidence>
<gene>
    <name evidence="1" type="ORF">BK138_32735</name>
</gene>
<dbReference type="RefSeq" id="WP_076176563.1">
    <property type="nucleotide sequence ID" value="NZ_MRTP01000020.1"/>
</dbReference>
<dbReference type="Proteomes" id="UP000187172">
    <property type="component" value="Unassembled WGS sequence"/>
</dbReference>
<keyword evidence="2" id="KW-1185">Reference proteome</keyword>
<sequence>MIYGSTKCAIEYAQRGAIDEWIQLFLRNEGVNVALADGLLEKKRYYIGPVVTDISEFGIEEGAPSYLTKENDIAWFFHVVDKMKIAYGDWDFPPLIVFYSAGKYEIADGRHRNEAFRQMNIKQVPVIFWTDTEEDFRYMIEHTSSMGMNLG</sequence>
<evidence type="ECO:0000313" key="1">
    <source>
        <dbReference type="EMBL" id="OMF46865.1"/>
    </source>
</evidence>
<comment type="caution">
    <text evidence="1">The sequence shown here is derived from an EMBL/GenBank/DDBJ whole genome shotgun (WGS) entry which is preliminary data.</text>
</comment>
<dbReference type="InterPro" id="IPR036086">
    <property type="entry name" value="ParB/Sulfiredoxin_sf"/>
</dbReference>
<name>A0A1R1E4X8_9BACL</name>
<dbReference type="EMBL" id="MRTP01000020">
    <property type="protein sequence ID" value="OMF46865.1"/>
    <property type="molecule type" value="Genomic_DNA"/>
</dbReference>